<evidence type="ECO:0000256" key="6">
    <source>
        <dbReference type="ARBA" id="ARBA00023274"/>
    </source>
</evidence>
<dbReference type="EMBL" id="KV425629">
    <property type="protein sequence ID" value="KZT19934.1"/>
    <property type="molecule type" value="Genomic_DNA"/>
</dbReference>
<protein>
    <submittedName>
        <fullName evidence="7">Uncharacterized protein</fullName>
    </submittedName>
</protein>
<dbReference type="InParanoid" id="A0A165NPN6"/>
<evidence type="ECO:0000256" key="2">
    <source>
        <dbReference type="ARBA" id="ARBA00010152"/>
    </source>
</evidence>
<keyword evidence="8" id="KW-1185">Reference proteome</keyword>
<sequence length="126" mass="14128">MFPTIARLSKASRRPLTPKRGNKDFYKGTRQAYLPGAHRTGAPGKFVIRGKAKYRLVDEQVRVFVAPPIGELNSTKLKPYVDSTIKLSTAQRKEIYGKFSKEGFDGRRYLEIAEKLGVLEGTAVKV</sequence>
<evidence type="ECO:0000256" key="5">
    <source>
        <dbReference type="ARBA" id="ARBA00023128"/>
    </source>
</evidence>
<dbReference type="AlphaFoldDB" id="A0A165NPN6"/>
<dbReference type="GO" id="GO:0006412">
    <property type="term" value="P:translation"/>
    <property type="evidence" value="ECO:0007669"/>
    <property type="project" value="TreeGrafter"/>
</dbReference>
<dbReference type="GO" id="GO:0005762">
    <property type="term" value="C:mitochondrial large ribosomal subunit"/>
    <property type="evidence" value="ECO:0007669"/>
    <property type="project" value="InterPro"/>
</dbReference>
<dbReference type="Pfam" id="PF09809">
    <property type="entry name" value="MRP-L27"/>
    <property type="match status" value="1"/>
</dbReference>
<dbReference type="PANTHER" id="PTHR21338">
    <property type="entry name" value="MITOCHONDRIAL RIBOSOMAL PROTEIN L41"/>
    <property type="match status" value="1"/>
</dbReference>
<dbReference type="InterPro" id="IPR019189">
    <property type="entry name" value="Ribosomal_mL41"/>
</dbReference>
<evidence type="ECO:0000313" key="7">
    <source>
        <dbReference type="EMBL" id="KZT19934.1"/>
    </source>
</evidence>
<keyword evidence="6" id="KW-0687">Ribonucleoprotein</keyword>
<reference evidence="7 8" key="1">
    <citation type="journal article" date="2016" name="Mol. Biol. Evol.">
        <title>Comparative Genomics of Early-Diverging Mushroom-Forming Fungi Provides Insights into the Origins of Lignocellulose Decay Capabilities.</title>
        <authorList>
            <person name="Nagy L.G."/>
            <person name="Riley R."/>
            <person name="Tritt A."/>
            <person name="Adam C."/>
            <person name="Daum C."/>
            <person name="Floudas D."/>
            <person name="Sun H."/>
            <person name="Yadav J.S."/>
            <person name="Pangilinan J."/>
            <person name="Larsson K.H."/>
            <person name="Matsuura K."/>
            <person name="Barry K."/>
            <person name="Labutti K."/>
            <person name="Kuo R."/>
            <person name="Ohm R.A."/>
            <person name="Bhattacharya S.S."/>
            <person name="Shirouzu T."/>
            <person name="Yoshinaga Y."/>
            <person name="Martin F.M."/>
            <person name="Grigoriev I.V."/>
            <person name="Hibbett D.S."/>
        </authorList>
    </citation>
    <scope>NUCLEOTIDE SEQUENCE [LARGE SCALE GENOMIC DNA]</scope>
    <source>
        <strain evidence="7 8">HHB14362 ss-1</strain>
    </source>
</reference>
<comment type="similarity">
    <text evidence="2">Belongs to the mitochondrion-specific ribosomal protein mL41 family.</text>
</comment>
<keyword evidence="3" id="KW-0809">Transit peptide</keyword>
<proteinExistence type="inferred from homology"/>
<evidence type="ECO:0000256" key="3">
    <source>
        <dbReference type="ARBA" id="ARBA00022946"/>
    </source>
</evidence>
<accession>A0A165NPN6</accession>
<dbReference type="OrthoDB" id="408933at2759"/>
<keyword evidence="5" id="KW-0496">Mitochondrion</keyword>
<comment type="subcellular location">
    <subcellularLocation>
        <location evidence="1">Mitochondrion</location>
    </subcellularLocation>
</comment>
<evidence type="ECO:0000313" key="8">
    <source>
        <dbReference type="Proteomes" id="UP000076761"/>
    </source>
</evidence>
<dbReference type="Proteomes" id="UP000076761">
    <property type="component" value="Unassembled WGS sequence"/>
</dbReference>
<dbReference type="GO" id="GO:0003735">
    <property type="term" value="F:structural constituent of ribosome"/>
    <property type="evidence" value="ECO:0007669"/>
    <property type="project" value="InterPro"/>
</dbReference>
<organism evidence="7 8">
    <name type="scientific">Neolentinus lepideus HHB14362 ss-1</name>
    <dbReference type="NCBI Taxonomy" id="1314782"/>
    <lineage>
        <taxon>Eukaryota</taxon>
        <taxon>Fungi</taxon>
        <taxon>Dikarya</taxon>
        <taxon>Basidiomycota</taxon>
        <taxon>Agaricomycotina</taxon>
        <taxon>Agaricomycetes</taxon>
        <taxon>Gloeophyllales</taxon>
        <taxon>Gloeophyllaceae</taxon>
        <taxon>Neolentinus</taxon>
    </lineage>
</organism>
<evidence type="ECO:0000256" key="1">
    <source>
        <dbReference type="ARBA" id="ARBA00004173"/>
    </source>
</evidence>
<keyword evidence="4" id="KW-0689">Ribosomal protein</keyword>
<gene>
    <name evidence="7" type="ORF">NEOLEDRAFT_1158880</name>
</gene>
<evidence type="ECO:0000256" key="4">
    <source>
        <dbReference type="ARBA" id="ARBA00022980"/>
    </source>
</evidence>
<dbReference type="PANTHER" id="PTHR21338:SF0">
    <property type="entry name" value="LARGE RIBOSOMAL SUBUNIT PROTEIN ML41"/>
    <property type="match status" value="1"/>
</dbReference>
<name>A0A165NPN6_9AGAM</name>